<evidence type="ECO:0000313" key="2">
    <source>
        <dbReference type="Proteomes" id="UP000789366"/>
    </source>
</evidence>
<protein>
    <submittedName>
        <fullName evidence="1">15612_t:CDS:1</fullName>
    </submittedName>
</protein>
<proteinExistence type="predicted"/>
<dbReference type="EMBL" id="CAJVPW010000480">
    <property type="protein sequence ID" value="CAG8455741.1"/>
    <property type="molecule type" value="Genomic_DNA"/>
</dbReference>
<sequence length="315" mass="37058">MEISHAFLQPLFNDVNTADIILRVDNIHFHSHVCVLYATSGFWNKYFKYQRAKQSNFGYVMQDQDHGILLHDYSCSKRNLITKLNEYKGDPECEMKYTWSDFGKFLAYLYGHPMKEKKKENLYVLAYLASKNKFDVPELLQICDELLHEMASFTKHWDKQHWKVTLRISKWLGLNKLRCQVLKHVYSKGDSMFTSHVLKELDESDLKIALAISDGNDPCLLDFEIMVNNDDKSEFIPQDSKEFDEIMTEKDVSGIEEQEDILIDDNMHYMITDNSANEMMDDQKGMCVDEDPIIDKKQRKHNYHVRWGENVTLLV</sequence>
<accession>A0ACA9K872</accession>
<name>A0ACA9K872_9GLOM</name>
<gene>
    <name evidence="1" type="ORF">SPELUC_LOCUS1025</name>
</gene>
<comment type="caution">
    <text evidence="1">The sequence shown here is derived from an EMBL/GenBank/DDBJ whole genome shotgun (WGS) entry which is preliminary data.</text>
</comment>
<evidence type="ECO:0000313" key="1">
    <source>
        <dbReference type="EMBL" id="CAG8455741.1"/>
    </source>
</evidence>
<reference evidence="1" key="1">
    <citation type="submission" date="2021-06" db="EMBL/GenBank/DDBJ databases">
        <authorList>
            <person name="Kallberg Y."/>
            <person name="Tangrot J."/>
            <person name="Rosling A."/>
        </authorList>
    </citation>
    <scope>NUCLEOTIDE SEQUENCE</scope>
    <source>
        <strain evidence="1">28 12/20/2015</strain>
    </source>
</reference>
<dbReference type="Proteomes" id="UP000789366">
    <property type="component" value="Unassembled WGS sequence"/>
</dbReference>
<keyword evidence="2" id="KW-1185">Reference proteome</keyword>
<organism evidence="1 2">
    <name type="scientific">Cetraspora pellucida</name>
    <dbReference type="NCBI Taxonomy" id="1433469"/>
    <lineage>
        <taxon>Eukaryota</taxon>
        <taxon>Fungi</taxon>
        <taxon>Fungi incertae sedis</taxon>
        <taxon>Mucoromycota</taxon>
        <taxon>Glomeromycotina</taxon>
        <taxon>Glomeromycetes</taxon>
        <taxon>Diversisporales</taxon>
        <taxon>Gigasporaceae</taxon>
        <taxon>Cetraspora</taxon>
    </lineage>
</organism>